<name>M7YNY3_TRIUA</name>
<dbReference type="InterPro" id="IPR045862">
    <property type="entry name" value="Trf4-like"/>
</dbReference>
<dbReference type="GO" id="GO:0043634">
    <property type="term" value="P:polyadenylation-dependent ncRNA catabolic process"/>
    <property type="evidence" value="ECO:0007669"/>
    <property type="project" value="TreeGrafter"/>
</dbReference>
<dbReference type="GO" id="GO:0003729">
    <property type="term" value="F:mRNA binding"/>
    <property type="evidence" value="ECO:0007669"/>
    <property type="project" value="TreeGrafter"/>
</dbReference>
<dbReference type="AlphaFoldDB" id="M7YNY3"/>
<sequence length="332" mass="38150">MERACDSTSYRNCWVGMASAVSRHRVTYCSWWKRPNWMQEQDGAALCTQKILNLVPVVCAAKDAEMESPNDVCCQTYKSTSACGTGNGEILRRRLPVFGNRVGSNSYLELVQGLILEVVSGVAKRFSDRRFSGTARLFLEHTKRVTAMITAVISSTRFFVAVTRQWDCRATLQLQSEQSLWHQGHGQGKDECLMWKKRVKYARMTRTLMYGFSFGIAKLAIYWNVFDPHHKRISIQRGIYLNRERGHRIDPIHIDDPLFPANIMGRNCFRVHHCAKSFWSCGNAVIMLFYLKTAEENRNYIRMEGQVLRAFGSLHELVEQEMENCYGGGYLT</sequence>
<evidence type="ECO:0000313" key="1">
    <source>
        <dbReference type="EMBL" id="EMS48671.1"/>
    </source>
</evidence>
<protein>
    <submittedName>
        <fullName evidence="1">Uncharacterized protein</fullName>
    </submittedName>
</protein>
<dbReference type="PANTHER" id="PTHR23092:SF48">
    <property type="entry name" value="NUCLEOTIDYLTRANSFERASE FAMILY PROTEIN"/>
    <property type="match status" value="1"/>
</dbReference>
<dbReference type="GO" id="GO:1990817">
    <property type="term" value="F:poly(A) RNA polymerase activity"/>
    <property type="evidence" value="ECO:0007669"/>
    <property type="project" value="InterPro"/>
</dbReference>
<proteinExistence type="predicted"/>
<dbReference type="GO" id="GO:0031123">
    <property type="term" value="P:RNA 3'-end processing"/>
    <property type="evidence" value="ECO:0007669"/>
    <property type="project" value="TreeGrafter"/>
</dbReference>
<dbReference type="PANTHER" id="PTHR23092">
    <property type="entry name" value="POLY(A) RNA POLYMERASE"/>
    <property type="match status" value="1"/>
</dbReference>
<dbReference type="GO" id="GO:0005730">
    <property type="term" value="C:nucleolus"/>
    <property type="evidence" value="ECO:0007669"/>
    <property type="project" value="TreeGrafter"/>
</dbReference>
<gene>
    <name evidence="1" type="ORF">TRIUR3_13289</name>
</gene>
<accession>M7YNY3</accession>
<dbReference type="EMBL" id="KD250333">
    <property type="protein sequence ID" value="EMS48671.1"/>
    <property type="molecule type" value="Genomic_DNA"/>
</dbReference>
<dbReference type="STRING" id="4572.M7YNY3"/>
<dbReference type="GO" id="GO:0031499">
    <property type="term" value="C:TRAMP complex"/>
    <property type="evidence" value="ECO:0007669"/>
    <property type="project" value="TreeGrafter"/>
</dbReference>
<organism evidence="1">
    <name type="scientific">Triticum urartu</name>
    <name type="common">Red wild einkorn</name>
    <name type="synonym">Crithodium urartu</name>
    <dbReference type="NCBI Taxonomy" id="4572"/>
    <lineage>
        <taxon>Eukaryota</taxon>
        <taxon>Viridiplantae</taxon>
        <taxon>Streptophyta</taxon>
        <taxon>Embryophyta</taxon>
        <taxon>Tracheophyta</taxon>
        <taxon>Spermatophyta</taxon>
        <taxon>Magnoliopsida</taxon>
        <taxon>Liliopsida</taxon>
        <taxon>Poales</taxon>
        <taxon>Poaceae</taxon>
        <taxon>BOP clade</taxon>
        <taxon>Pooideae</taxon>
        <taxon>Triticodae</taxon>
        <taxon>Triticeae</taxon>
        <taxon>Triticinae</taxon>
        <taxon>Triticum</taxon>
    </lineage>
</organism>
<reference evidence="1" key="1">
    <citation type="journal article" date="2013" name="Nature">
        <title>Draft genome of the wheat A-genome progenitor Triticum urartu.</title>
        <authorList>
            <person name="Ling H.Q."/>
            <person name="Zhao S."/>
            <person name="Liu D."/>
            <person name="Wang J."/>
            <person name="Sun H."/>
            <person name="Zhang C."/>
            <person name="Fan H."/>
            <person name="Li D."/>
            <person name="Dong L."/>
            <person name="Tao Y."/>
            <person name="Gao C."/>
            <person name="Wu H."/>
            <person name="Li Y."/>
            <person name="Cui Y."/>
            <person name="Guo X."/>
            <person name="Zheng S."/>
            <person name="Wang B."/>
            <person name="Yu K."/>
            <person name="Liang Q."/>
            <person name="Yang W."/>
            <person name="Lou X."/>
            <person name="Chen J."/>
            <person name="Feng M."/>
            <person name="Jian J."/>
            <person name="Zhang X."/>
            <person name="Luo G."/>
            <person name="Jiang Y."/>
            <person name="Liu J."/>
            <person name="Wang Z."/>
            <person name="Sha Y."/>
            <person name="Zhang B."/>
            <person name="Wu H."/>
            <person name="Tang D."/>
            <person name="Shen Q."/>
            <person name="Xue P."/>
            <person name="Zou S."/>
            <person name="Wang X."/>
            <person name="Liu X."/>
            <person name="Wang F."/>
            <person name="Yang Y."/>
            <person name="An X."/>
            <person name="Dong Z."/>
            <person name="Zhang K."/>
            <person name="Zhang X."/>
            <person name="Luo M.C."/>
            <person name="Dvorak J."/>
            <person name="Tong Y."/>
            <person name="Wang J."/>
            <person name="Yang H."/>
            <person name="Li Z."/>
            <person name="Wang D."/>
            <person name="Zhang A."/>
            <person name="Wang J."/>
        </authorList>
    </citation>
    <scope>NUCLEOTIDE SEQUENCE</scope>
</reference>